<dbReference type="InterPro" id="IPR051122">
    <property type="entry name" value="SDR_DHRS6-like"/>
</dbReference>
<evidence type="ECO:0000313" key="4">
    <source>
        <dbReference type="Proteomes" id="UP000295814"/>
    </source>
</evidence>
<dbReference type="EMBL" id="SMZJ02000008">
    <property type="protein sequence ID" value="TWO31688.1"/>
    <property type="molecule type" value="Genomic_DNA"/>
</dbReference>
<dbReference type="PANTHER" id="PTHR43477">
    <property type="entry name" value="DIHYDROANTICAPSIN 7-DEHYDROGENASE"/>
    <property type="match status" value="1"/>
</dbReference>
<keyword evidence="4" id="KW-1185">Reference proteome</keyword>
<comment type="similarity">
    <text evidence="1">Belongs to the short-chain dehydrogenases/reductases (SDR) family.</text>
</comment>
<gene>
    <name evidence="3" type="ORF">E1J38_012355</name>
</gene>
<proteinExistence type="inferred from homology"/>
<dbReference type="CDD" id="cd05233">
    <property type="entry name" value="SDR_c"/>
    <property type="match status" value="1"/>
</dbReference>
<comment type="caution">
    <text evidence="3">The sequence shown here is derived from an EMBL/GenBank/DDBJ whole genome shotgun (WGS) entry which is preliminary data.</text>
</comment>
<dbReference type="SUPFAM" id="SSF51735">
    <property type="entry name" value="NAD(P)-binding Rossmann-fold domains"/>
    <property type="match status" value="1"/>
</dbReference>
<reference evidence="3 4" key="1">
    <citation type="submission" date="2019-07" db="EMBL/GenBank/DDBJ databases">
        <title>Seonamhaeicola sp. W255 draft genome.</title>
        <authorList>
            <person name="Zhang X.-Y."/>
            <person name="Zhang R."/>
            <person name="Zhong Y.-L."/>
            <person name="Du Z.-J."/>
        </authorList>
    </citation>
    <scope>NUCLEOTIDE SEQUENCE [LARGE SCALE GENOMIC DNA]</scope>
    <source>
        <strain evidence="3 4">W255</strain>
    </source>
</reference>
<protein>
    <submittedName>
        <fullName evidence="3">SDR family oxidoreductase</fullName>
    </submittedName>
</protein>
<accession>A0A562YBM2</accession>
<dbReference type="PANTHER" id="PTHR43477:SF1">
    <property type="entry name" value="DIHYDROANTICAPSIN 7-DEHYDROGENASE"/>
    <property type="match status" value="1"/>
</dbReference>
<dbReference type="OrthoDB" id="9803333at2"/>
<dbReference type="GO" id="GO:0016491">
    <property type="term" value="F:oxidoreductase activity"/>
    <property type="evidence" value="ECO:0007669"/>
    <property type="project" value="UniProtKB-KW"/>
</dbReference>
<dbReference type="InterPro" id="IPR002347">
    <property type="entry name" value="SDR_fam"/>
</dbReference>
<name>A0A562YBM2_9FLAO</name>
<dbReference type="Proteomes" id="UP000295814">
    <property type="component" value="Unassembled WGS sequence"/>
</dbReference>
<keyword evidence="2" id="KW-0560">Oxidoreductase</keyword>
<dbReference type="PRINTS" id="PR00081">
    <property type="entry name" value="GDHRDH"/>
</dbReference>
<dbReference type="AlphaFoldDB" id="A0A562YBM2"/>
<evidence type="ECO:0000256" key="2">
    <source>
        <dbReference type="ARBA" id="ARBA00023002"/>
    </source>
</evidence>
<dbReference type="Pfam" id="PF13561">
    <property type="entry name" value="adh_short_C2"/>
    <property type="match status" value="1"/>
</dbReference>
<dbReference type="RefSeq" id="WP_133357203.1">
    <property type="nucleotide sequence ID" value="NZ_SMZJ02000008.1"/>
</dbReference>
<dbReference type="InterPro" id="IPR036291">
    <property type="entry name" value="NAD(P)-bd_dom_sf"/>
</dbReference>
<evidence type="ECO:0000256" key="1">
    <source>
        <dbReference type="ARBA" id="ARBA00006484"/>
    </source>
</evidence>
<sequence length="227" mass="24795">METIVIIGGSKGIGKTILKELVTNNKVINISRTAPEQTHVNLTHYDCDVTKDQLPNLENTDKLVYCPGSINLKPISRLSLDDFQSDFNINVLGAVKVIQKYLPLLKQGKNPSMLLFSTVATKLGMPFHASVAVSKAGVEGLVKSLGAELAPTVRINAIAPTVTNTELATKLLRNEKMIENITERHPLKKFLEPKEVAQMATFLLSQKAASISGQIFEMDCGIVNLKI</sequence>
<dbReference type="Gene3D" id="3.40.50.720">
    <property type="entry name" value="NAD(P)-binding Rossmann-like Domain"/>
    <property type="match status" value="1"/>
</dbReference>
<evidence type="ECO:0000313" key="3">
    <source>
        <dbReference type="EMBL" id="TWO31688.1"/>
    </source>
</evidence>
<organism evidence="3 4">
    <name type="scientific">Seonamhaeicola sediminis</name>
    <dbReference type="NCBI Taxonomy" id="2528206"/>
    <lineage>
        <taxon>Bacteria</taxon>
        <taxon>Pseudomonadati</taxon>
        <taxon>Bacteroidota</taxon>
        <taxon>Flavobacteriia</taxon>
        <taxon>Flavobacteriales</taxon>
        <taxon>Flavobacteriaceae</taxon>
    </lineage>
</organism>